<dbReference type="PANTHER" id="PTHR45266:SF3">
    <property type="entry name" value="OXALOACETATE DECARBOXYLASE ALPHA CHAIN"/>
    <property type="match status" value="1"/>
</dbReference>
<organism evidence="3 4">
    <name type="scientific">Reichenbachiella ulvae</name>
    <dbReference type="NCBI Taxonomy" id="2980104"/>
    <lineage>
        <taxon>Bacteria</taxon>
        <taxon>Pseudomonadati</taxon>
        <taxon>Bacteroidota</taxon>
        <taxon>Cytophagia</taxon>
        <taxon>Cytophagales</taxon>
        <taxon>Reichenbachiellaceae</taxon>
        <taxon>Reichenbachiella</taxon>
    </lineage>
</organism>
<dbReference type="Gene3D" id="2.40.50.100">
    <property type="match status" value="1"/>
</dbReference>
<dbReference type="InterPro" id="IPR011053">
    <property type="entry name" value="Single_hybrid_motif"/>
</dbReference>
<sequence>MKKITIHKSTIELESVDGAFVINGQRHEPNLVKNPDGSLHMLLGQHSFTIDIVSSDPKTKQVSLLIDGRPLEVNMKDELDLALEKIGFDASHLNKENEIKAPMPGTILGLMVKEGDEVKEGDTLLILEAMKMENVIKSPTDGTVQSLLVQKGDAVEKGKILLIF</sequence>
<dbReference type="CDD" id="cd06850">
    <property type="entry name" value="biotinyl_domain"/>
    <property type="match status" value="1"/>
</dbReference>
<comment type="caution">
    <text evidence="3">The sequence shown here is derived from an EMBL/GenBank/DDBJ whole genome shotgun (WGS) entry which is preliminary data.</text>
</comment>
<dbReference type="PROSITE" id="PS50968">
    <property type="entry name" value="BIOTINYL_LIPOYL"/>
    <property type="match status" value="1"/>
</dbReference>
<evidence type="ECO:0000313" key="3">
    <source>
        <dbReference type="EMBL" id="MCV9387694.1"/>
    </source>
</evidence>
<dbReference type="PROSITE" id="PS00188">
    <property type="entry name" value="BIOTIN"/>
    <property type="match status" value="1"/>
</dbReference>
<dbReference type="PANTHER" id="PTHR45266">
    <property type="entry name" value="OXALOACETATE DECARBOXYLASE ALPHA CHAIN"/>
    <property type="match status" value="1"/>
</dbReference>
<dbReference type="SUPFAM" id="SSF51230">
    <property type="entry name" value="Single hybrid motif"/>
    <property type="match status" value="1"/>
</dbReference>
<proteinExistence type="predicted"/>
<evidence type="ECO:0000259" key="2">
    <source>
        <dbReference type="PROSITE" id="PS50968"/>
    </source>
</evidence>
<feature type="domain" description="Lipoyl-binding" evidence="2">
    <location>
        <begin position="96"/>
        <end position="164"/>
    </location>
</feature>
<keyword evidence="1" id="KW-0092">Biotin</keyword>
<dbReference type="InterPro" id="IPR050709">
    <property type="entry name" value="Biotin_Carboxyl_Carrier/Decarb"/>
</dbReference>
<accession>A0ABT3CVX3</accession>
<evidence type="ECO:0000256" key="1">
    <source>
        <dbReference type="ARBA" id="ARBA00023267"/>
    </source>
</evidence>
<gene>
    <name evidence="3" type="ORF">N7U62_13515</name>
</gene>
<protein>
    <submittedName>
        <fullName evidence="3">Biotin/lipoyl-binding protein</fullName>
    </submittedName>
</protein>
<dbReference type="Proteomes" id="UP001300692">
    <property type="component" value="Unassembled WGS sequence"/>
</dbReference>
<evidence type="ECO:0000313" key="4">
    <source>
        <dbReference type="Proteomes" id="UP001300692"/>
    </source>
</evidence>
<dbReference type="Pfam" id="PF00364">
    <property type="entry name" value="Biotin_lipoyl"/>
    <property type="match status" value="1"/>
</dbReference>
<reference evidence="3 4" key="1">
    <citation type="submission" date="2022-10" db="EMBL/GenBank/DDBJ databases">
        <title>Comparative genomics and taxonomic characterization of three novel marine species of genus Reichenbachiella exhibiting antioxidant and polysaccharide degradation activities.</title>
        <authorList>
            <person name="Muhammad N."/>
            <person name="Lee Y.-J."/>
            <person name="Ko J."/>
            <person name="Kim S.-G."/>
        </authorList>
    </citation>
    <scope>NUCLEOTIDE SEQUENCE [LARGE SCALE GENOMIC DNA]</scope>
    <source>
        <strain evidence="3 4">ABR2-5</strain>
    </source>
</reference>
<keyword evidence="4" id="KW-1185">Reference proteome</keyword>
<dbReference type="InterPro" id="IPR000089">
    <property type="entry name" value="Biotin_lipoyl"/>
</dbReference>
<name>A0ABT3CVX3_9BACT</name>
<dbReference type="RefSeq" id="WP_264138514.1">
    <property type="nucleotide sequence ID" value="NZ_JAOYOD010000001.1"/>
</dbReference>
<dbReference type="EMBL" id="JAOYOD010000001">
    <property type="protein sequence ID" value="MCV9387694.1"/>
    <property type="molecule type" value="Genomic_DNA"/>
</dbReference>
<dbReference type="InterPro" id="IPR001882">
    <property type="entry name" value="Biotin_BS"/>
</dbReference>